<comment type="caution">
    <text evidence="5">The sequence shown here is derived from an EMBL/GenBank/DDBJ whole genome shotgun (WGS) entry which is preliminary data.</text>
</comment>
<dbReference type="Proteomes" id="UP000523000">
    <property type="component" value="Unassembled WGS sequence"/>
</dbReference>
<keyword evidence="5" id="KW-0723">Serine/threonine-protein kinase</keyword>
<dbReference type="SUPFAM" id="SSF55781">
    <property type="entry name" value="GAF domain-like"/>
    <property type="match status" value="1"/>
</dbReference>
<organism evidence="5 6">
    <name type="scientific">Paeniglutamicibacter cryotolerans</name>
    <dbReference type="NCBI Taxonomy" id="670079"/>
    <lineage>
        <taxon>Bacteria</taxon>
        <taxon>Bacillati</taxon>
        <taxon>Actinomycetota</taxon>
        <taxon>Actinomycetes</taxon>
        <taxon>Micrococcales</taxon>
        <taxon>Micrococcaceae</taxon>
        <taxon>Paeniglutamicibacter</taxon>
    </lineage>
</organism>
<evidence type="ECO:0000256" key="3">
    <source>
        <dbReference type="PROSITE-ProRule" id="PRU10141"/>
    </source>
</evidence>
<dbReference type="AlphaFoldDB" id="A0A839QMX2"/>
<dbReference type="Gene3D" id="3.30.450.40">
    <property type="match status" value="1"/>
</dbReference>
<dbReference type="InterPro" id="IPR008271">
    <property type="entry name" value="Ser/Thr_kinase_AS"/>
</dbReference>
<dbReference type="SMART" id="SM00220">
    <property type="entry name" value="S_TKc"/>
    <property type="match status" value="1"/>
</dbReference>
<feature type="domain" description="Protein kinase" evidence="4">
    <location>
        <begin position="17"/>
        <end position="276"/>
    </location>
</feature>
<dbReference type="InterPro" id="IPR011009">
    <property type="entry name" value="Kinase-like_dom_sf"/>
</dbReference>
<dbReference type="InterPro" id="IPR000719">
    <property type="entry name" value="Prot_kinase_dom"/>
</dbReference>
<accession>A0A839QMX2</accession>
<keyword evidence="6" id="KW-1185">Reference proteome</keyword>
<keyword evidence="5" id="KW-0418">Kinase</keyword>
<keyword evidence="1 3" id="KW-0547">Nucleotide-binding</keyword>
<dbReference type="Pfam" id="PF00069">
    <property type="entry name" value="Pkinase"/>
    <property type="match status" value="1"/>
</dbReference>
<keyword evidence="2 3" id="KW-0067">ATP-binding</keyword>
<dbReference type="GO" id="GO:0005524">
    <property type="term" value="F:ATP binding"/>
    <property type="evidence" value="ECO:0007669"/>
    <property type="project" value="UniProtKB-UniRule"/>
</dbReference>
<keyword evidence="5" id="KW-0808">Transferase</keyword>
<evidence type="ECO:0000256" key="1">
    <source>
        <dbReference type="ARBA" id="ARBA00022741"/>
    </source>
</evidence>
<evidence type="ECO:0000313" key="6">
    <source>
        <dbReference type="Proteomes" id="UP000523000"/>
    </source>
</evidence>
<dbReference type="InterPro" id="IPR017441">
    <property type="entry name" value="Protein_kinase_ATP_BS"/>
</dbReference>
<dbReference type="InterPro" id="IPR003018">
    <property type="entry name" value="GAF"/>
</dbReference>
<gene>
    <name evidence="5" type="ORF">E9229_003871</name>
</gene>
<evidence type="ECO:0000259" key="4">
    <source>
        <dbReference type="PROSITE" id="PS50011"/>
    </source>
</evidence>
<dbReference type="EMBL" id="JACHVS010000005">
    <property type="protein sequence ID" value="MBB2997599.1"/>
    <property type="molecule type" value="Genomic_DNA"/>
</dbReference>
<feature type="binding site" evidence="3">
    <location>
        <position position="46"/>
    </location>
    <ligand>
        <name>ATP</name>
        <dbReference type="ChEBI" id="CHEBI:30616"/>
    </ligand>
</feature>
<dbReference type="CDD" id="cd14014">
    <property type="entry name" value="STKc_PknB_like"/>
    <property type="match status" value="1"/>
</dbReference>
<dbReference type="GO" id="GO:0004674">
    <property type="term" value="F:protein serine/threonine kinase activity"/>
    <property type="evidence" value="ECO:0007669"/>
    <property type="project" value="UniProtKB-KW"/>
</dbReference>
<name>A0A839QMX2_9MICC</name>
<evidence type="ECO:0000313" key="5">
    <source>
        <dbReference type="EMBL" id="MBB2997599.1"/>
    </source>
</evidence>
<dbReference type="PROSITE" id="PS00107">
    <property type="entry name" value="PROTEIN_KINASE_ATP"/>
    <property type="match status" value="1"/>
</dbReference>
<proteinExistence type="predicted"/>
<dbReference type="PANTHER" id="PTHR43102:SF2">
    <property type="entry name" value="GAF DOMAIN-CONTAINING PROTEIN"/>
    <property type="match status" value="1"/>
</dbReference>
<evidence type="ECO:0000256" key="2">
    <source>
        <dbReference type="ARBA" id="ARBA00022840"/>
    </source>
</evidence>
<dbReference type="Pfam" id="PF01590">
    <property type="entry name" value="GAF"/>
    <property type="match status" value="1"/>
</dbReference>
<dbReference type="SUPFAM" id="SSF56112">
    <property type="entry name" value="Protein kinase-like (PK-like)"/>
    <property type="match status" value="1"/>
</dbReference>
<dbReference type="PROSITE" id="PS50011">
    <property type="entry name" value="PROTEIN_KINASE_DOM"/>
    <property type="match status" value="1"/>
</dbReference>
<dbReference type="Gene3D" id="1.10.510.10">
    <property type="entry name" value="Transferase(Phosphotransferase) domain 1"/>
    <property type="match status" value="1"/>
</dbReference>
<dbReference type="RefSeq" id="WP_246380970.1">
    <property type="nucleotide sequence ID" value="NZ_BAABGK010000085.1"/>
</dbReference>
<dbReference type="SMART" id="SM00065">
    <property type="entry name" value="GAF"/>
    <property type="match status" value="1"/>
</dbReference>
<protein>
    <submittedName>
        <fullName evidence="5">Serine/threonine protein kinase</fullName>
    </submittedName>
</protein>
<sequence length="471" mass="50540">MMTYGAQHDDTILDGRYRVLERIGTGATATVHRGRDEFLGRDVAVKILTKPGGSEQSAGAAAAEVKILAGLQHHALVILLDAGIERAHPDEPHVYLVMELINGPDLKQHLAQGPLSHRHTAQIGHDLADALAYIHGNGVIHRDVKPGNVMVFDYYQDASRMRAKLTDFGIALISGRQGGAEGGFSGTAAYLSPEQARAEAVTAASDVYSLGLVLLECLTGKRAFPGDPLQSGVARLLHDPAIPEDLDQDWKKLLAAMTAGIPEERPSALEVSLALFDLASQARGRRKIDPSLISDDEPARMAAVAEYAILDTPPDGAFDTITALAARVFNVPIAIVSIVDHDRIWFKSHHGTEVEEIDRDPGLCASAILQGEVWVVENAAEDPRTLSNPLVTGELGLGFYAGAPLTTKEGHNLGTLCILDVSSRTMSESDTANLKDLAGLVMHDLDLRLESRRSTQTGAILDLSHVKKLAM</sequence>
<dbReference type="Gene3D" id="3.30.200.20">
    <property type="entry name" value="Phosphorylase Kinase, domain 1"/>
    <property type="match status" value="1"/>
</dbReference>
<dbReference type="PROSITE" id="PS00108">
    <property type="entry name" value="PROTEIN_KINASE_ST"/>
    <property type="match status" value="1"/>
</dbReference>
<reference evidence="5 6" key="1">
    <citation type="submission" date="2020-08" db="EMBL/GenBank/DDBJ databases">
        <title>Sequencing the genomes of 1000 actinobacteria strains.</title>
        <authorList>
            <person name="Klenk H.-P."/>
        </authorList>
    </citation>
    <scope>NUCLEOTIDE SEQUENCE [LARGE SCALE GENOMIC DNA]</scope>
    <source>
        <strain evidence="5 6">DSM 22826</strain>
    </source>
</reference>
<dbReference type="PANTHER" id="PTHR43102">
    <property type="entry name" value="SLR1143 PROTEIN"/>
    <property type="match status" value="1"/>
</dbReference>
<dbReference type="InterPro" id="IPR029016">
    <property type="entry name" value="GAF-like_dom_sf"/>
</dbReference>